<evidence type="ECO:0000256" key="8">
    <source>
        <dbReference type="ARBA" id="ARBA00023180"/>
    </source>
</evidence>
<dbReference type="PANTHER" id="PTHR11616:SF321">
    <property type="entry name" value="SODIUM-DEPENDENT NUTRIENT AMINO ACID TRANSPORTER 1-RELATED"/>
    <property type="match status" value="1"/>
</dbReference>
<evidence type="ECO:0000313" key="13">
    <source>
        <dbReference type="EMBL" id="CAI5446342.1"/>
    </source>
</evidence>
<dbReference type="GO" id="GO:0046872">
    <property type="term" value="F:metal ion binding"/>
    <property type="evidence" value="ECO:0007669"/>
    <property type="project" value="UniProtKB-KW"/>
</dbReference>
<dbReference type="InterPro" id="IPR037272">
    <property type="entry name" value="SNS_sf"/>
</dbReference>
<comment type="subcellular location">
    <subcellularLocation>
        <location evidence="1">Membrane</location>
        <topology evidence="1">Multi-pass membrane protein</topology>
    </subcellularLocation>
</comment>
<dbReference type="EMBL" id="CANHGI010000003">
    <property type="protein sequence ID" value="CAI5446342.1"/>
    <property type="molecule type" value="Genomic_DNA"/>
</dbReference>
<feature type="transmembrane region" description="Helical" evidence="12">
    <location>
        <begin position="144"/>
        <end position="171"/>
    </location>
</feature>
<feature type="disulfide bond" evidence="10">
    <location>
        <begin position="183"/>
        <end position="192"/>
    </location>
</feature>
<evidence type="ECO:0000256" key="4">
    <source>
        <dbReference type="ARBA" id="ARBA00022692"/>
    </source>
</evidence>
<dbReference type="PROSITE" id="PS00610">
    <property type="entry name" value="NA_NEUROTRAN_SYMP_1"/>
    <property type="match status" value="1"/>
</dbReference>
<feature type="transmembrane region" description="Helical" evidence="12">
    <location>
        <begin position="498"/>
        <end position="519"/>
    </location>
</feature>
<keyword evidence="4 11" id="KW-0812">Transmembrane</keyword>
<feature type="transmembrane region" description="Helical" evidence="12">
    <location>
        <begin position="254"/>
        <end position="274"/>
    </location>
</feature>
<keyword evidence="9" id="KW-0479">Metal-binding</keyword>
<keyword evidence="9" id="KW-0915">Sodium</keyword>
<feature type="binding site" evidence="9">
    <location>
        <position position="339"/>
    </location>
    <ligand>
        <name>Na(+)</name>
        <dbReference type="ChEBI" id="CHEBI:29101"/>
        <label>1</label>
    </ligand>
</feature>
<evidence type="ECO:0000256" key="12">
    <source>
        <dbReference type="SAM" id="Phobius"/>
    </source>
</evidence>
<keyword evidence="3 11" id="KW-0813">Transport</keyword>
<feature type="transmembrane region" description="Helical" evidence="12">
    <location>
        <begin position="467"/>
        <end position="492"/>
    </location>
</feature>
<gene>
    <name evidence="13" type="ORF">CAMP_LOCUS8979</name>
</gene>
<dbReference type="GO" id="GO:0005886">
    <property type="term" value="C:plasma membrane"/>
    <property type="evidence" value="ECO:0007669"/>
    <property type="project" value="TreeGrafter"/>
</dbReference>
<keyword evidence="10" id="KW-1015">Disulfide bond</keyword>
<evidence type="ECO:0000256" key="7">
    <source>
        <dbReference type="ARBA" id="ARBA00023136"/>
    </source>
</evidence>
<keyword evidence="6 12" id="KW-1133">Transmembrane helix</keyword>
<keyword evidence="8" id="KW-0325">Glycoprotein</keyword>
<dbReference type="PROSITE" id="PS50267">
    <property type="entry name" value="NA_NEUROTRAN_SYMP_3"/>
    <property type="match status" value="1"/>
</dbReference>
<evidence type="ECO:0000256" key="5">
    <source>
        <dbReference type="ARBA" id="ARBA00022847"/>
    </source>
</evidence>
<dbReference type="GO" id="GO:0015179">
    <property type="term" value="F:L-amino acid transmembrane transporter activity"/>
    <property type="evidence" value="ECO:0007669"/>
    <property type="project" value="TreeGrafter"/>
</dbReference>
<protein>
    <recommendedName>
        <fullName evidence="11">Transporter</fullName>
    </recommendedName>
</protein>
<comment type="caution">
    <text evidence="13">The sequence shown here is derived from an EMBL/GenBank/DDBJ whole genome shotgun (WGS) entry which is preliminary data.</text>
</comment>
<comment type="similarity">
    <text evidence="2 11">Belongs to the sodium:neurotransmitter symporter (SNF) (TC 2.A.22) family.</text>
</comment>
<reference evidence="13" key="1">
    <citation type="submission" date="2022-11" db="EMBL/GenBank/DDBJ databases">
        <authorList>
            <person name="Kikuchi T."/>
        </authorList>
    </citation>
    <scope>NUCLEOTIDE SEQUENCE</scope>
    <source>
        <strain evidence="13">PS1010</strain>
    </source>
</reference>
<feature type="transmembrane region" description="Helical" evidence="12">
    <location>
        <begin position="364"/>
        <end position="393"/>
    </location>
</feature>
<dbReference type="InterPro" id="IPR000175">
    <property type="entry name" value="Na/ntran_symport"/>
</dbReference>
<evidence type="ECO:0000256" key="9">
    <source>
        <dbReference type="PIRSR" id="PIRSR600175-1"/>
    </source>
</evidence>
<feature type="binding site" evidence="9">
    <location>
        <position position="78"/>
    </location>
    <ligand>
        <name>Na(+)</name>
        <dbReference type="ChEBI" id="CHEBI:29101"/>
        <label>1</label>
    </ligand>
</feature>
<dbReference type="PRINTS" id="PR00176">
    <property type="entry name" value="NANEUSMPORT"/>
</dbReference>
<dbReference type="PANTHER" id="PTHR11616">
    <property type="entry name" value="SODIUM/CHLORIDE DEPENDENT TRANSPORTER"/>
    <property type="match status" value="1"/>
</dbReference>
<evidence type="ECO:0000313" key="14">
    <source>
        <dbReference type="Proteomes" id="UP001152747"/>
    </source>
</evidence>
<proteinExistence type="inferred from homology"/>
<evidence type="ECO:0000256" key="3">
    <source>
        <dbReference type="ARBA" id="ARBA00022448"/>
    </source>
</evidence>
<feature type="transmembrane region" description="Helical" evidence="12">
    <location>
        <begin position="72"/>
        <end position="93"/>
    </location>
</feature>
<evidence type="ECO:0000256" key="2">
    <source>
        <dbReference type="ARBA" id="ARBA00006459"/>
    </source>
</evidence>
<accession>A0A9P1IIX2</accession>
<keyword evidence="5 11" id="KW-0769">Symport</keyword>
<keyword evidence="14" id="KW-1185">Reference proteome</keyword>
<feature type="transmembrane region" description="Helical" evidence="12">
    <location>
        <begin position="575"/>
        <end position="603"/>
    </location>
</feature>
<feature type="transmembrane region" description="Helical" evidence="12">
    <location>
        <begin position="283"/>
        <end position="303"/>
    </location>
</feature>
<name>A0A9P1IIX2_9PELO</name>
<dbReference type="AlphaFoldDB" id="A0A9P1IIX2"/>
<dbReference type="OrthoDB" id="6581954at2759"/>
<dbReference type="GO" id="GO:0089718">
    <property type="term" value="P:amino acid import across plasma membrane"/>
    <property type="evidence" value="ECO:0007669"/>
    <property type="project" value="TreeGrafter"/>
</dbReference>
<dbReference type="SUPFAM" id="SSF161070">
    <property type="entry name" value="SNF-like"/>
    <property type="match status" value="1"/>
</dbReference>
<sequence length="713" mass="80910">MSVSSSIGERVQQQTSNNKNVDYSLYPPFIHQMDAKLPEYSRDGDIEYPFEETHGVGDENRIRGNWSSKSDYLLACIGFTAGVGSFWKFPFLVFKNGGAAFLVPYLIMLILAAMPMFFIELVLGQFSSLAAISVWKVVPLFKGIGYAQVAISGGFAIFFNIISAWSLFYLINSFKVQIPWSHCNNSWTGEECVNEVYFQCSKYNGSLKHGRCLIDRPEFNDTVVKDIDAKIPGLEYFHKTVLMLSDDILTVGGLNWYLGLCVLACWIAVFLCLFQNVKSSGKVVYVTVILPPILATVLLARLLTLDGSLEAVLFIFQPKWEVLKDLRIWGEAAVQAFYSVSCCSGGLFTIASYNRFHNNLYKDIALILFVDVFVSIIGCLLTFSAVGFVAVRFSIPLPNFPIKDGFHLVFAFLAEALASVPVAPLYAGFYFIMILLIVHATQMFVVETIVSSLCDEFPERLRRNRRHVLTTVCTIFILLSIPFCVSCGLYWMELMAHFVLTWPLVVIAFLECMAINWIYGVDNLLDNAKWIVGYWPPFYIFWKILFKFICPIVYLSILCFLLLDWKTLKYGDYEFPYLSIVTGWCIGAFPLLLIPIFAIFQYISAKGNLTQKWWKVLYPDDAWGPALAIHRAEKFPLQIPEARRLLLPPEVEIMTGTREQYMNDEEFDEHRLISGRKSLEFGLDSRSVRSGADVKSIAATINTIPKFERETAI</sequence>
<dbReference type="GO" id="GO:0005283">
    <property type="term" value="F:amino acid:sodium symporter activity"/>
    <property type="evidence" value="ECO:0007669"/>
    <property type="project" value="TreeGrafter"/>
</dbReference>
<evidence type="ECO:0000256" key="10">
    <source>
        <dbReference type="PIRSR" id="PIRSR600175-2"/>
    </source>
</evidence>
<evidence type="ECO:0000256" key="1">
    <source>
        <dbReference type="ARBA" id="ARBA00004141"/>
    </source>
</evidence>
<evidence type="ECO:0000256" key="6">
    <source>
        <dbReference type="ARBA" id="ARBA00022989"/>
    </source>
</evidence>
<feature type="transmembrane region" description="Helical" evidence="12">
    <location>
        <begin position="99"/>
        <end position="123"/>
    </location>
</feature>
<dbReference type="Proteomes" id="UP001152747">
    <property type="component" value="Unassembled WGS sequence"/>
</dbReference>
<evidence type="ECO:0000256" key="11">
    <source>
        <dbReference type="RuleBase" id="RU003732"/>
    </source>
</evidence>
<dbReference type="Pfam" id="PF00209">
    <property type="entry name" value="SNF"/>
    <property type="match status" value="1"/>
</dbReference>
<keyword evidence="7 12" id="KW-0472">Membrane</keyword>
<organism evidence="13 14">
    <name type="scientific">Caenorhabditis angaria</name>
    <dbReference type="NCBI Taxonomy" id="860376"/>
    <lineage>
        <taxon>Eukaryota</taxon>
        <taxon>Metazoa</taxon>
        <taxon>Ecdysozoa</taxon>
        <taxon>Nematoda</taxon>
        <taxon>Chromadorea</taxon>
        <taxon>Rhabditida</taxon>
        <taxon>Rhabditina</taxon>
        <taxon>Rhabditomorpha</taxon>
        <taxon>Rhabditoidea</taxon>
        <taxon>Rhabditidae</taxon>
        <taxon>Peloderinae</taxon>
        <taxon>Caenorhabditis</taxon>
    </lineage>
</organism>
<feature type="transmembrane region" description="Helical" evidence="12">
    <location>
        <begin position="540"/>
        <end position="563"/>
    </location>
</feature>